<organism evidence="1 2">
    <name type="scientific">Rhododendron williamsianum</name>
    <dbReference type="NCBI Taxonomy" id="262921"/>
    <lineage>
        <taxon>Eukaryota</taxon>
        <taxon>Viridiplantae</taxon>
        <taxon>Streptophyta</taxon>
        <taxon>Embryophyta</taxon>
        <taxon>Tracheophyta</taxon>
        <taxon>Spermatophyta</taxon>
        <taxon>Magnoliopsida</taxon>
        <taxon>eudicotyledons</taxon>
        <taxon>Gunneridae</taxon>
        <taxon>Pentapetalae</taxon>
        <taxon>asterids</taxon>
        <taxon>Ericales</taxon>
        <taxon>Ericaceae</taxon>
        <taxon>Ericoideae</taxon>
        <taxon>Rhodoreae</taxon>
        <taxon>Rhododendron</taxon>
    </lineage>
</organism>
<evidence type="ECO:0000313" key="2">
    <source>
        <dbReference type="Proteomes" id="UP000428333"/>
    </source>
</evidence>
<reference evidence="1 2" key="1">
    <citation type="journal article" date="2019" name="Genome Biol. Evol.">
        <title>The Rhododendron genome and chromosomal organization provide insight into shared whole-genome duplications across the heath family (Ericaceae).</title>
        <authorList>
            <person name="Soza V.L."/>
            <person name="Lindsley D."/>
            <person name="Waalkes A."/>
            <person name="Ramage E."/>
            <person name="Patwardhan R.P."/>
            <person name="Burton J.N."/>
            <person name="Adey A."/>
            <person name="Kumar A."/>
            <person name="Qiu R."/>
            <person name="Shendure J."/>
            <person name="Hall B."/>
        </authorList>
    </citation>
    <scope>NUCLEOTIDE SEQUENCE [LARGE SCALE GENOMIC DNA]</scope>
    <source>
        <strain evidence="1">RSF 1966-606</strain>
    </source>
</reference>
<feature type="non-terminal residue" evidence="1">
    <location>
        <position position="1"/>
    </location>
</feature>
<proteinExistence type="predicted"/>
<accession>A0A6A4LEA3</accession>
<comment type="caution">
    <text evidence="1">The sequence shown here is derived from an EMBL/GenBank/DDBJ whole genome shotgun (WGS) entry which is preliminary data.</text>
</comment>
<sequence>MSCSHQQDILKGWELKFWSDIYRGNLRLELEFQTWFLIAVDREVAVEDYKLAGQLERLSSVRHIRRRAGCVGVEGSEVGLFEVKSFCRGLLEEGNESVVAGFI</sequence>
<protein>
    <submittedName>
        <fullName evidence="1">Uncharacterized protein</fullName>
    </submittedName>
</protein>
<evidence type="ECO:0000313" key="1">
    <source>
        <dbReference type="EMBL" id="KAE9453649.1"/>
    </source>
</evidence>
<dbReference type="Proteomes" id="UP000428333">
    <property type="component" value="Linkage Group LG08"/>
</dbReference>
<dbReference type="EMBL" id="QEFC01002163">
    <property type="protein sequence ID" value="KAE9453649.1"/>
    <property type="molecule type" value="Genomic_DNA"/>
</dbReference>
<dbReference type="AlphaFoldDB" id="A0A6A4LEA3"/>
<gene>
    <name evidence="1" type="ORF">C3L33_14425</name>
</gene>
<keyword evidence="2" id="KW-1185">Reference proteome</keyword>
<name>A0A6A4LEA3_9ERIC</name>